<comment type="caution">
    <text evidence="2">The sequence shown here is derived from an EMBL/GenBank/DDBJ whole genome shotgun (WGS) entry which is preliminary data.</text>
</comment>
<dbReference type="EMBL" id="JACVVK020000325">
    <property type="protein sequence ID" value="KAK7478451.1"/>
    <property type="molecule type" value="Genomic_DNA"/>
</dbReference>
<dbReference type="AlphaFoldDB" id="A0ABD0JUU0"/>
<protein>
    <submittedName>
        <fullName evidence="2">Uncharacterized protein</fullName>
    </submittedName>
</protein>
<feature type="region of interest" description="Disordered" evidence="1">
    <location>
        <begin position="1"/>
        <end position="23"/>
    </location>
</feature>
<keyword evidence="3" id="KW-1185">Reference proteome</keyword>
<proteinExistence type="predicted"/>
<sequence>MSMRTRELARLRKKENKPTSSRSYHNFCVCKNRQQADAVLVPPGGTVTVNVTEFTLQEDFDNHSCRHQFCPQGREVMICSGTALEV</sequence>
<reference evidence="2 3" key="1">
    <citation type="journal article" date="2023" name="Sci. Data">
        <title>Genome assembly of the Korean intertidal mud-creeper Batillaria attramentaria.</title>
        <authorList>
            <person name="Patra A.K."/>
            <person name="Ho P.T."/>
            <person name="Jun S."/>
            <person name="Lee S.J."/>
            <person name="Kim Y."/>
            <person name="Won Y.J."/>
        </authorList>
    </citation>
    <scope>NUCLEOTIDE SEQUENCE [LARGE SCALE GENOMIC DNA]</scope>
    <source>
        <strain evidence="2">Wonlab-2016</strain>
    </source>
</reference>
<accession>A0ABD0JUU0</accession>
<evidence type="ECO:0000313" key="2">
    <source>
        <dbReference type="EMBL" id="KAK7478451.1"/>
    </source>
</evidence>
<gene>
    <name evidence="2" type="ORF">BaRGS_00030297</name>
</gene>
<evidence type="ECO:0000313" key="3">
    <source>
        <dbReference type="Proteomes" id="UP001519460"/>
    </source>
</evidence>
<evidence type="ECO:0000256" key="1">
    <source>
        <dbReference type="SAM" id="MobiDB-lite"/>
    </source>
</evidence>
<name>A0ABD0JUU0_9CAEN</name>
<dbReference type="Proteomes" id="UP001519460">
    <property type="component" value="Unassembled WGS sequence"/>
</dbReference>
<feature type="compositionally biased region" description="Basic and acidic residues" evidence="1">
    <location>
        <begin position="1"/>
        <end position="10"/>
    </location>
</feature>
<organism evidence="2 3">
    <name type="scientific">Batillaria attramentaria</name>
    <dbReference type="NCBI Taxonomy" id="370345"/>
    <lineage>
        <taxon>Eukaryota</taxon>
        <taxon>Metazoa</taxon>
        <taxon>Spiralia</taxon>
        <taxon>Lophotrochozoa</taxon>
        <taxon>Mollusca</taxon>
        <taxon>Gastropoda</taxon>
        <taxon>Caenogastropoda</taxon>
        <taxon>Sorbeoconcha</taxon>
        <taxon>Cerithioidea</taxon>
        <taxon>Batillariidae</taxon>
        <taxon>Batillaria</taxon>
    </lineage>
</organism>